<dbReference type="AlphaFoldDB" id="A0AAN7YGX6"/>
<proteinExistence type="predicted"/>
<organism evidence="1 2">
    <name type="scientific">Meristemomyces frigidus</name>
    <dbReference type="NCBI Taxonomy" id="1508187"/>
    <lineage>
        <taxon>Eukaryota</taxon>
        <taxon>Fungi</taxon>
        <taxon>Dikarya</taxon>
        <taxon>Ascomycota</taxon>
        <taxon>Pezizomycotina</taxon>
        <taxon>Dothideomycetes</taxon>
        <taxon>Dothideomycetidae</taxon>
        <taxon>Mycosphaerellales</taxon>
        <taxon>Teratosphaeriaceae</taxon>
        <taxon>Meristemomyces</taxon>
    </lineage>
</organism>
<accession>A0AAN7YGX6</accession>
<sequence>MVDRATIVNALLGFFERPGVMGMHAIQEDESATAEIRDEAVETIPEAAGGTAQLGRFDGSEREHLQGWRQEFKAQIKHLQQCKKPHTERQRLAVRTITAHDLEGIDIPQVVAQHMLVDGSDDPENVMVRLLKRAAAGLPFGSGMGTEEALAAARGCAVVFEHHINPDRRQQLECSDLSHSLLAQAEILQAHFIGTLSDLTASTDFFLPDAEPLDVHSWMRDFIMRVNAVRPLESNLDCEARCSIDLISVADLKRRLPLLERLAQLLLLYAMPWAPAAVQRVLEAVMWRPDSRLDSTLVAIALRQLVLNLQLVKMVFPEWHPAEEAHAWLNSTYEKCMQQAETSTSPRHPKAFLPPAVAMLVLDGAPKYYVGTMVMAMLHDIVSGLRPSAVSLEYRCVDQYLHHHH</sequence>
<protein>
    <submittedName>
        <fullName evidence="1">Uncharacterized protein</fullName>
    </submittedName>
</protein>
<name>A0AAN7YGX6_9PEZI</name>
<reference evidence="1" key="1">
    <citation type="submission" date="2023-08" db="EMBL/GenBank/DDBJ databases">
        <title>Black Yeasts Isolated from many extreme environments.</title>
        <authorList>
            <person name="Coleine C."/>
            <person name="Stajich J.E."/>
            <person name="Selbmann L."/>
        </authorList>
    </citation>
    <scope>NUCLEOTIDE SEQUENCE</scope>
    <source>
        <strain evidence="1">CCFEE 5401</strain>
    </source>
</reference>
<gene>
    <name evidence="1" type="ORF">LTR62_008837</name>
</gene>
<comment type="caution">
    <text evidence="1">The sequence shown here is derived from an EMBL/GenBank/DDBJ whole genome shotgun (WGS) entry which is preliminary data.</text>
</comment>
<evidence type="ECO:0000313" key="1">
    <source>
        <dbReference type="EMBL" id="KAK5108063.1"/>
    </source>
</evidence>
<dbReference type="Proteomes" id="UP001310890">
    <property type="component" value="Unassembled WGS sequence"/>
</dbReference>
<dbReference type="EMBL" id="JAVRRL010000097">
    <property type="protein sequence ID" value="KAK5108063.1"/>
    <property type="molecule type" value="Genomic_DNA"/>
</dbReference>
<evidence type="ECO:0000313" key="2">
    <source>
        <dbReference type="Proteomes" id="UP001310890"/>
    </source>
</evidence>